<gene>
    <name evidence="1" type="ORF">HAX54_005648</name>
</gene>
<comment type="caution">
    <text evidence="1">The sequence shown here is derived from an EMBL/GenBank/DDBJ whole genome shotgun (WGS) entry which is preliminary data.</text>
</comment>
<dbReference type="EMBL" id="JACEIK010012843">
    <property type="protein sequence ID" value="MCE3216232.1"/>
    <property type="molecule type" value="Genomic_DNA"/>
</dbReference>
<feature type="non-terminal residue" evidence="1">
    <location>
        <position position="1"/>
    </location>
</feature>
<protein>
    <submittedName>
        <fullName evidence="1">Uncharacterized protein</fullName>
    </submittedName>
</protein>
<evidence type="ECO:0000313" key="1">
    <source>
        <dbReference type="EMBL" id="MCE3216232.1"/>
    </source>
</evidence>
<sequence>RCATPAKLHTDRRVTPHAMCALRDVNFQESSDAACPSRVTTCERHDCLRAMLD</sequence>
<organism evidence="1 2">
    <name type="scientific">Datura stramonium</name>
    <name type="common">Jimsonweed</name>
    <name type="synonym">Common thornapple</name>
    <dbReference type="NCBI Taxonomy" id="4076"/>
    <lineage>
        <taxon>Eukaryota</taxon>
        <taxon>Viridiplantae</taxon>
        <taxon>Streptophyta</taxon>
        <taxon>Embryophyta</taxon>
        <taxon>Tracheophyta</taxon>
        <taxon>Spermatophyta</taxon>
        <taxon>Magnoliopsida</taxon>
        <taxon>eudicotyledons</taxon>
        <taxon>Gunneridae</taxon>
        <taxon>Pentapetalae</taxon>
        <taxon>asterids</taxon>
        <taxon>lamiids</taxon>
        <taxon>Solanales</taxon>
        <taxon>Solanaceae</taxon>
        <taxon>Solanoideae</taxon>
        <taxon>Datureae</taxon>
        <taxon>Datura</taxon>
    </lineage>
</organism>
<feature type="non-terminal residue" evidence="1">
    <location>
        <position position="53"/>
    </location>
</feature>
<name>A0ABS8WY55_DATST</name>
<dbReference type="Proteomes" id="UP000823775">
    <property type="component" value="Unassembled WGS sequence"/>
</dbReference>
<proteinExistence type="predicted"/>
<reference evidence="1 2" key="1">
    <citation type="journal article" date="2021" name="BMC Genomics">
        <title>Datura genome reveals duplications of psychoactive alkaloid biosynthetic genes and high mutation rate following tissue culture.</title>
        <authorList>
            <person name="Rajewski A."/>
            <person name="Carter-House D."/>
            <person name="Stajich J."/>
            <person name="Litt A."/>
        </authorList>
    </citation>
    <scope>NUCLEOTIDE SEQUENCE [LARGE SCALE GENOMIC DNA]</scope>
    <source>
        <strain evidence="1">AR-01</strain>
    </source>
</reference>
<accession>A0ABS8WY55</accession>
<evidence type="ECO:0000313" key="2">
    <source>
        <dbReference type="Proteomes" id="UP000823775"/>
    </source>
</evidence>
<keyword evidence="2" id="KW-1185">Reference proteome</keyword>